<dbReference type="AlphaFoldDB" id="A0A369KAD6"/>
<dbReference type="Proteomes" id="UP000253816">
    <property type="component" value="Unassembled WGS sequence"/>
</dbReference>
<accession>A0A369KAD6</accession>
<name>A0A369KAD6_9BACT</name>
<dbReference type="OrthoDB" id="9835433at2"/>
<feature type="transmembrane region" description="Helical" evidence="1">
    <location>
        <begin position="227"/>
        <end position="256"/>
    </location>
</feature>
<sequence length="341" mass="37592">MTTPSIPVSAHTNNASFTYLRRAVQFAHCQSVHLIRVGQKVAYIGKEVIKPAEQMIRQGQVVLKQLKLHQYTEPLMRGSHFVLLLPSVAEFGTIGVSTWKKANLVAKINDWRKQLSREMDESSRKTLSLKIQEGLKDLRDSYSKTNLLHLFASMADIVNNLVTIVQKLGKAIPIFGSFVAEIIAASLQLALRLGDLARSLLYKAGKTAVLVAFSDVCISILKVIKPVVLVILTFAGFLSPHVLLAFTLISCVMGLLRCLKASFALGAESCITGSMKLELALKWLAWIFSLVVGVTGLVDAFVFLDGSLDKTMLIMNSILFLVHIPILALGIHNNLEKRRIT</sequence>
<keyword evidence="1" id="KW-0812">Transmembrane</keyword>
<keyword evidence="3" id="KW-1185">Reference proteome</keyword>
<evidence type="ECO:0000313" key="2">
    <source>
        <dbReference type="EMBL" id="RDB31559.1"/>
    </source>
</evidence>
<keyword evidence="1" id="KW-0472">Membrane</keyword>
<comment type="caution">
    <text evidence="2">The sequence shown here is derived from an EMBL/GenBank/DDBJ whole genome shotgun (WGS) entry which is preliminary data.</text>
</comment>
<dbReference type="RefSeq" id="WP_114544311.1">
    <property type="nucleotide sequence ID" value="NZ_QQBG01000012.1"/>
</dbReference>
<gene>
    <name evidence="2" type="ORF">HAT2_00362</name>
</gene>
<evidence type="ECO:0000256" key="1">
    <source>
        <dbReference type="SAM" id="Phobius"/>
    </source>
</evidence>
<feature type="transmembrane region" description="Helical" evidence="1">
    <location>
        <begin position="283"/>
        <end position="304"/>
    </location>
</feature>
<keyword evidence="1" id="KW-1133">Transmembrane helix</keyword>
<organism evidence="2 3">
    <name type="scientific">Candidatus Similichlamydia laticola</name>
    <dbReference type="NCBI Taxonomy" id="2170265"/>
    <lineage>
        <taxon>Bacteria</taxon>
        <taxon>Pseudomonadati</taxon>
        <taxon>Chlamydiota</taxon>
        <taxon>Chlamydiia</taxon>
        <taxon>Parachlamydiales</taxon>
        <taxon>Candidatus Parilichlamydiaceae</taxon>
        <taxon>Candidatus Similichlamydia</taxon>
    </lineage>
</organism>
<proteinExistence type="predicted"/>
<feature type="transmembrane region" description="Helical" evidence="1">
    <location>
        <begin position="310"/>
        <end position="331"/>
    </location>
</feature>
<evidence type="ECO:0000313" key="3">
    <source>
        <dbReference type="Proteomes" id="UP000253816"/>
    </source>
</evidence>
<protein>
    <submittedName>
        <fullName evidence="2">Uncharacterized protein</fullName>
    </submittedName>
</protein>
<reference evidence="2 3" key="1">
    <citation type="submission" date="2018-07" db="EMBL/GenBank/DDBJ databases">
        <title>Comparative genomics of the Candidatus Parilichlamydiaceae reveals evidence of convergent evolution and genome reduction in the phylum Chlamydiae.</title>
        <authorList>
            <person name="Taylor-Brown A."/>
            <person name="Polkinghorne A."/>
        </authorList>
    </citation>
    <scope>NUCLEOTIDE SEQUENCE [LARGE SCALE GENOMIC DNA]</scope>
    <source>
        <strain evidence="2 3">Hat2</strain>
    </source>
</reference>
<dbReference type="EMBL" id="QQBG01000012">
    <property type="protein sequence ID" value="RDB31559.1"/>
    <property type="molecule type" value="Genomic_DNA"/>
</dbReference>